<evidence type="ECO:0000313" key="3">
    <source>
        <dbReference type="Proteomes" id="UP000274346"/>
    </source>
</evidence>
<feature type="domain" description="GST N-terminal" evidence="1">
    <location>
        <begin position="1"/>
        <end position="56"/>
    </location>
</feature>
<gene>
    <name evidence="2" type="primary">yfcG_2</name>
    <name evidence="2" type="ORF">NCTC13098_01957</name>
</gene>
<sequence>MIDLYYAPTPNGQKIVLFLEEAELAYRLIRVDINKGEQFRPQFLSLSPNNKNPGNS</sequence>
<dbReference type="Gene3D" id="3.40.30.10">
    <property type="entry name" value="Glutaredoxin"/>
    <property type="match status" value="1"/>
</dbReference>
<organism evidence="2 3">
    <name type="scientific">Raoultella terrigena</name>
    <name type="common">Klebsiella terrigena</name>
    <dbReference type="NCBI Taxonomy" id="577"/>
    <lineage>
        <taxon>Bacteria</taxon>
        <taxon>Pseudomonadati</taxon>
        <taxon>Pseudomonadota</taxon>
        <taxon>Gammaproteobacteria</taxon>
        <taxon>Enterobacterales</taxon>
        <taxon>Enterobacteriaceae</taxon>
        <taxon>Klebsiella/Raoultella group</taxon>
        <taxon>Raoultella</taxon>
    </lineage>
</organism>
<dbReference type="InterPro" id="IPR004045">
    <property type="entry name" value="Glutathione_S-Trfase_N"/>
</dbReference>
<dbReference type="PROSITE" id="PS50404">
    <property type="entry name" value="GST_NTER"/>
    <property type="match status" value="1"/>
</dbReference>
<dbReference type="Proteomes" id="UP000274346">
    <property type="component" value="Chromosome"/>
</dbReference>
<protein>
    <submittedName>
        <fullName evidence="2">GST-like protein yfcG</fullName>
    </submittedName>
</protein>
<dbReference type="AlphaFoldDB" id="A0A3P8JQK1"/>
<reference evidence="2 3" key="1">
    <citation type="submission" date="2018-12" db="EMBL/GenBank/DDBJ databases">
        <authorList>
            <consortium name="Pathogen Informatics"/>
        </authorList>
    </citation>
    <scope>NUCLEOTIDE SEQUENCE [LARGE SCALE GENOMIC DNA]</scope>
    <source>
        <strain evidence="2 3">NCTC13098</strain>
    </source>
</reference>
<dbReference type="InterPro" id="IPR036249">
    <property type="entry name" value="Thioredoxin-like_sf"/>
</dbReference>
<evidence type="ECO:0000259" key="1">
    <source>
        <dbReference type="PROSITE" id="PS50404"/>
    </source>
</evidence>
<evidence type="ECO:0000313" key="2">
    <source>
        <dbReference type="EMBL" id="VDR25627.1"/>
    </source>
</evidence>
<dbReference type="KEGG" id="rtg:NCTC13098_01957"/>
<dbReference type="EMBL" id="LR131271">
    <property type="protein sequence ID" value="VDR25627.1"/>
    <property type="molecule type" value="Genomic_DNA"/>
</dbReference>
<proteinExistence type="predicted"/>
<dbReference type="GO" id="GO:0015036">
    <property type="term" value="F:disulfide oxidoreductase activity"/>
    <property type="evidence" value="ECO:0007669"/>
    <property type="project" value="TreeGrafter"/>
</dbReference>
<name>A0A3P8JQK1_RAOTE</name>
<dbReference type="Pfam" id="PF02798">
    <property type="entry name" value="GST_N"/>
    <property type="match status" value="1"/>
</dbReference>
<dbReference type="PANTHER" id="PTHR44051:SF19">
    <property type="entry name" value="DISULFIDE-BOND OXIDOREDUCTASE YFCG"/>
    <property type="match status" value="1"/>
</dbReference>
<accession>A0A3P8JQK1</accession>
<dbReference type="PANTHER" id="PTHR44051">
    <property type="entry name" value="GLUTATHIONE S-TRANSFERASE-RELATED"/>
    <property type="match status" value="1"/>
</dbReference>
<dbReference type="SUPFAM" id="SSF52833">
    <property type="entry name" value="Thioredoxin-like"/>
    <property type="match status" value="1"/>
</dbReference>